<comment type="caution">
    <text evidence="1">The sequence shown here is derived from an EMBL/GenBank/DDBJ whole genome shotgun (WGS) entry which is preliminary data.</text>
</comment>
<dbReference type="EMBL" id="CM037151">
    <property type="protein sequence ID" value="KAH7842619.1"/>
    <property type="molecule type" value="Genomic_DNA"/>
</dbReference>
<sequence>MSITRDYSYRIEKKYFCEKRPLPYDQSVRVLVHLRRIPHDDPEIDFSATTLVPHATLLSDAAGPTLSPILSSLGIPSEDQTRVVHDIPSFSTSLNFLETCSRCHRFLVPGIVLVIRANEVEAVEEVDEIDHDIKLPMKQRTMPADELMHVPATEYSIQEALDKLRFDAGTWGLGTGSRSRSAERCTIC</sequence>
<evidence type="ECO:0000313" key="1">
    <source>
        <dbReference type="EMBL" id="KAH7842619.1"/>
    </source>
</evidence>
<reference evidence="1 2" key="1">
    <citation type="journal article" date="2021" name="Hortic Res">
        <title>High-quality reference genome and annotation aids understanding of berry development for evergreen blueberry (Vaccinium darrowii).</title>
        <authorList>
            <person name="Yu J."/>
            <person name="Hulse-Kemp A.M."/>
            <person name="Babiker E."/>
            <person name="Staton M."/>
        </authorList>
    </citation>
    <scope>NUCLEOTIDE SEQUENCE [LARGE SCALE GENOMIC DNA]</scope>
    <source>
        <strain evidence="2">cv. NJ 8807/NJ 8810</strain>
        <tissue evidence="1">Young leaf</tissue>
    </source>
</reference>
<gene>
    <name evidence="1" type="ORF">Vadar_007406</name>
</gene>
<dbReference type="Proteomes" id="UP000828048">
    <property type="component" value="Chromosome 1"/>
</dbReference>
<proteinExistence type="predicted"/>
<organism evidence="1 2">
    <name type="scientific">Vaccinium darrowii</name>
    <dbReference type="NCBI Taxonomy" id="229202"/>
    <lineage>
        <taxon>Eukaryota</taxon>
        <taxon>Viridiplantae</taxon>
        <taxon>Streptophyta</taxon>
        <taxon>Embryophyta</taxon>
        <taxon>Tracheophyta</taxon>
        <taxon>Spermatophyta</taxon>
        <taxon>Magnoliopsida</taxon>
        <taxon>eudicotyledons</taxon>
        <taxon>Gunneridae</taxon>
        <taxon>Pentapetalae</taxon>
        <taxon>asterids</taxon>
        <taxon>Ericales</taxon>
        <taxon>Ericaceae</taxon>
        <taxon>Vaccinioideae</taxon>
        <taxon>Vaccinieae</taxon>
        <taxon>Vaccinium</taxon>
    </lineage>
</organism>
<name>A0ACB7XP73_9ERIC</name>
<keyword evidence="2" id="KW-1185">Reference proteome</keyword>
<evidence type="ECO:0000313" key="2">
    <source>
        <dbReference type="Proteomes" id="UP000828048"/>
    </source>
</evidence>
<accession>A0ACB7XP73</accession>
<protein>
    <submittedName>
        <fullName evidence="1">Uncharacterized protein</fullName>
    </submittedName>
</protein>